<accession>A0A0H3WWT0</accession>
<protein>
    <submittedName>
        <fullName evidence="2">Uncharacterized protein</fullName>
    </submittedName>
</protein>
<dbReference type="STRING" id="656179.AB870_07405"/>
<gene>
    <name evidence="2" type="ORF">AB870_07405</name>
</gene>
<feature type="region of interest" description="Disordered" evidence="1">
    <location>
        <begin position="1"/>
        <end position="43"/>
    </location>
</feature>
<dbReference type="RefSeq" id="WP_053059438.1">
    <property type="nucleotide sequence ID" value="NZ_CP011807.3"/>
</dbReference>
<dbReference type="Proteomes" id="UP000035651">
    <property type="component" value="Chromosome"/>
</dbReference>
<sequence>MKHHHTRHNAAERHAMAASMATSTTHPARAEQTSARDEPVVLDPAGDPYARVAVEAYAGACAQEQPWLAEALQRQYRLAGSTPSSAAAVWRTFHEAQQLARQGDGYDEAAWTHVALHLCGVLGAMNL</sequence>
<keyword evidence="3" id="KW-1185">Reference proteome</keyword>
<evidence type="ECO:0000313" key="2">
    <source>
        <dbReference type="EMBL" id="AKM32629.2"/>
    </source>
</evidence>
<evidence type="ECO:0000313" key="3">
    <source>
        <dbReference type="Proteomes" id="UP000035651"/>
    </source>
</evidence>
<dbReference type="KEGG" id="pfg:AB870_07405"/>
<evidence type="ECO:0000256" key="1">
    <source>
        <dbReference type="SAM" id="MobiDB-lite"/>
    </source>
</evidence>
<organism evidence="2 3">
    <name type="scientific">Pandoraea faecigallinarum</name>
    <dbReference type="NCBI Taxonomy" id="656179"/>
    <lineage>
        <taxon>Bacteria</taxon>
        <taxon>Pseudomonadati</taxon>
        <taxon>Pseudomonadota</taxon>
        <taxon>Betaproteobacteria</taxon>
        <taxon>Burkholderiales</taxon>
        <taxon>Burkholderiaceae</taxon>
        <taxon>Pandoraea</taxon>
    </lineage>
</organism>
<dbReference type="AlphaFoldDB" id="A0A0H3WWT0"/>
<feature type="compositionally biased region" description="Low complexity" evidence="1">
    <location>
        <begin position="16"/>
        <end position="25"/>
    </location>
</feature>
<reference evidence="2" key="1">
    <citation type="submission" date="2016-06" db="EMBL/GenBank/DDBJ databases">
        <title>Complete Genome Sequence of Pandoraea faecigallinarum DSM-23572.</title>
        <authorList>
            <person name="Yong D."/>
            <person name="Ee R."/>
            <person name="Lim Y.-L."/>
            <person name="Yin W.-F."/>
            <person name="Chan K.-G."/>
        </authorList>
    </citation>
    <scope>NUCLEOTIDE SEQUENCE</scope>
    <source>
        <strain evidence="2">DSM 23572</strain>
    </source>
</reference>
<proteinExistence type="predicted"/>
<dbReference type="EMBL" id="CP011807">
    <property type="protein sequence ID" value="AKM32629.2"/>
    <property type="molecule type" value="Genomic_DNA"/>
</dbReference>
<dbReference type="OrthoDB" id="8942950at2"/>
<name>A0A0H3WWT0_9BURK</name>